<evidence type="ECO:0000256" key="2">
    <source>
        <dbReference type="ARBA" id="ARBA00014801"/>
    </source>
</evidence>
<comment type="caution">
    <text evidence="4">The sequence shown here is derived from an EMBL/GenBank/DDBJ whole genome shotgun (WGS) entry which is preliminary data.</text>
</comment>
<feature type="domain" description="Cysteine-rich DPF motif" evidence="3">
    <location>
        <begin position="62"/>
        <end position="135"/>
    </location>
</feature>
<dbReference type="InterPro" id="IPR042426">
    <property type="entry name" value="CDPF1"/>
</dbReference>
<sequence>MYPVSELYLWSFESCFGFEVFLDKLSVDTQLQTVYVLRRKLQDVIGFMMKSFMSSDDQNDFFHCTLCDFKIRYDYKGYNPPFFKKEIKLLESVYCIRDPFADDNLGGIILGGDCSSCGKSVCVSQVCVSNLFDIKFRTVLCTT</sequence>
<dbReference type="PANTHER" id="PTHR31849">
    <property type="entry name" value="CYSTEINE-RICH PDF MOTIF DOMAIN-CONTAINING PROTEIN 1"/>
    <property type="match status" value="1"/>
</dbReference>
<evidence type="ECO:0000313" key="4">
    <source>
        <dbReference type="EMBL" id="KAK4471572.1"/>
    </source>
</evidence>
<gene>
    <name evidence="4" type="ORF">MN116_004988</name>
</gene>
<comment type="similarity">
    <text evidence="1">Belongs to the CDPF1 family.</text>
</comment>
<proteinExistence type="inferred from homology"/>
<dbReference type="Proteomes" id="UP001292079">
    <property type="component" value="Unassembled WGS sequence"/>
</dbReference>
<dbReference type="PANTHER" id="PTHR31849:SF1">
    <property type="entry name" value="CYSTEINE-RICH DPF MOTIF DOMAIN-CONTAINING PROTEIN 1"/>
    <property type="match status" value="1"/>
</dbReference>
<dbReference type="EMBL" id="JALJAT010000003">
    <property type="protein sequence ID" value="KAK4471572.1"/>
    <property type="molecule type" value="Genomic_DNA"/>
</dbReference>
<evidence type="ECO:0000256" key="1">
    <source>
        <dbReference type="ARBA" id="ARBA00007917"/>
    </source>
</evidence>
<dbReference type="PRINTS" id="PR01995">
    <property type="entry name" value="UPF0595"/>
</dbReference>
<dbReference type="AlphaFoldDB" id="A0AAE1ZCX1"/>
<dbReference type="InterPro" id="IPR018785">
    <property type="entry name" value="CDPF1_dom"/>
</dbReference>
<evidence type="ECO:0000259" key="3">
    <source>
        <dbReference type="Pfam" id="PF10170"/>
    </source>
</evidence>
<reference evidence="4" key="1">
    <citation type="submission" date="2022-04" db="EMBL/GenBank/DDBJ databases">
        <authorList>
            <person name="Xu L."/>
            <person name="Lv Z."/>
        </authorList>
    </citation>
    <scope>NUCLEOTIDE SEQUENCE</scope>
    <source>
        <strain evidence="4">LV_2022a</strain>
    </source>
</reference>
<accession>A0AAE1ZCX1</accession>
<name>A0AAE1ZCX1_SCHME</name>
<organism evidence="4 5">
    <name type="scientific">Schistosoma mekongi</name>
    <name type="common">Parasitic worm</name>
    <dbReference type="NCBI Taxonomy" id="38744"/>
    <lineage>
        <taxon>Eukaryota</taxon>
        <taxon>Metazoa</taxon>
        <taxon>Spiralia</taxon>
        <taxon>Lophotrochozoa</taxon>
        <taxon>Platyhelminthes</taxon>
        <taxon>Trematoda</taxon>
        <taxon>Digenea</taxon>
        <taxon>Strigeidida</taxon>
        <taxon>Schistosomatoidea</taxon>
        <taxon>Schistosomatidae</taxon>
        <taxon>Schistosoma</taxon>
    </lineage>
</organism>
<keyword evidence="5" id="KW-1185">Reference proteome</keyword>
<protein>
    <recommendedName>
        <fullName evidence="2">Cysteine-rich DPF motif domain-containing protein 1</fullName>
    </recommendedName>
</protein>
<dbReference type="Pfam" id="PF10170">
    <property type="entry name" value="C6_DPF"/>
    <property type="match status" value="1"/>
</dbReference>
<evidence type="ECO:0000313" key="5">
    <source>
        <dbReference type="Proteomes" id="UP001292079"/>
    </source>
</evidence>
<reference evidence="4" key="2">
    <citation type="journal article" date="2023" name="Infect Dis Poverty">
        <title>Chromosome-scale genome of the human blood fluke Schistosoma mekongi and its implications for public health.</title>
        <authorList>
            <person name="Zhou M."/>
            <person name="Xu L."/>
            <person name="Xu D."/>
            <person name="Chen W."/>
            <person name="Khan J."/>
            <person name="Hu Y."/>
            <person name="Huang H."/>
            <person name="Wei H."/>
            <person name="Zhang Y."/>
            <person name="Chusongsang P."/>
            <person name="Tanasarnprasert K."/>
            <person name="Hu X."/>
            <person name="Limpanont Y."/>
            <person name="Lv Z."/>
        </authorList>
    </citation>
    <scope>NUCLEOTIDE SEQUENCE</scope>
    <source>
        <strain evidence="4">LV_2022a</strain>
    </source>
</reference>